<comment type="caution">
    <text evidence="1">The sequence shown here is derived from an EMBL/GenBank/DDBJ whole genome shotgun (WGS) entry which is preliminary data.</text>
</comment>
<accession>A0ABQ4D3S1</accession>
<proteinExistence type="predicted"/>
<organism evidence="1 2">
    <name type="scientific">Asanoa siamensis</name>
    <dbReference type="NCBI Taxonomy" id="926357"/>
    <lineage>
        <taxon>Bacteria</taxon>
        <taxon>Bacillati</taxon>
        <taxon>Actinomycetota</taxon>
        <taxon>Actinomycetes</taxon>
        <taxon>Micromonosporales</taxon>
        <taxon>Micromonosporaceae</taxon>
        <taxon>Asanoa</taxon>
    </lineage>
</organism>
<sequence>MTAQERGGHGLKAYPQYAIDGDGLVYYPSTVAEVPSNGNDRDVRYKLVDMFAPGGLWAQRANANLFASLGTFAGDTSGGCGSGTWGCSTNSANAPWGWDDGNDLPARGELASDPAKLVTEYFAIPGGVSRAYTYNPYAGAAAALKEAARTAPPTVD</sequence>
<protein>
    <submittedName>
        <fullName evidence="1">Uncharacterized protein</fullName>
    </submittedName>
</protein>
<reference evidence="1 2" key="1">
    <citation type="submission" date="2021-01" db="EMBL/GenBank/DDBJ databases">
        <title>Whole genome shotgun sequence of Asanoa siamensis NBRC 107932.</title>
        <authorList>
            <person name="Komaki H."/>
            <person name="Tamura T."/>
        </authorList>
    </citation>
    <scope>NUCLEOTIDE SEQUENCE [LARGE SCALE GENOMIC DNA]</scope>
    <source>
        <strain evidence="1 2">NBRC 107932</strain>
    </source>
</reference>
<name>A0ABQ4D3S1_9ACTN</name>
<evidence type="ECO:0000313" key="2">
    <source>
        <dbReference type="Proteomes" id="UP000604117"/>
    </source>
</evidence>
<keyword evidence="2" id="KW-1185">Reference proteome</keyword>
<dbReference type="Proteomes" id="UP000604117">
    <property type="component" value="Unassembled WGS sequence"/>
</dbReference>
<evidence type="ECO:0000313" key="1">
    <source>
        <dbReference type="EMBL" id="GIF78145.1"/>
    </source>
</evidence>
<dbReference type="RefSeq" id="WP_239127613.1">
    <property type="nucleotide sequence ID" value="NZ_BONE01000120.1"/>
</dbReference>
<gene>
    <name evidence="1" type="ORF">Asi02nite_76630</name>
</gene>
<dbReference type="EMBL" id="BONE01000120">
    <property type="protein sequence ID" value="GIF78145.1"/>
    <property type="molecule type" value="Genomic_DNA"/>
</dbReference>